<evidence type="ECO:0000259" key="1">
    <source>
        <dbReference type="PROSITE" id="PS51707"/>
    </source>
</evidence>
<dbReference type="CDD" id="cd07756">
    <property type="entry name" value="CYTH-like_Pase_CHAD"/>
    <property type="match status" value="1"/>
</dbReference>
<dbReference type="Pfam" id="PF01928">
    <property type="entry name" value="CYTH"/>
    <property type="match status" value="1"/>
</dbReference>
<comment type="caution">
    <text evidence="2">The sequence shown here is derived from an EMBL/GenBank/DDBJ whole genome shotgun (WGS) entry which is preliminary data.</text>
</comment>
<name>A0AAW8J6X8_9GAMM</name>
<dbReference type="RefSeq" id="WP_308980742.1">
    <property type="nucleotide sequence ID" value="NZ_JAVIDL010000002.1"/>
</dbReference>
<dbReference type="PANTHER" id="PTHR39569">
    <property type="entry name" value="INORGANIC TRIPHOSPHATASE"/>
    <property type="match status" value="1"/>
</dbReference>
<dbReference type="PANTHER" id="PTHR39569:SF1">
    <property type="entry name" value="INORGANIC TRIPHOSPHATASE"/>
    <property type="match status" value="1"/>
</dbReference>
<dbReference type="InterPro" id="IPR023577">
    <property type="entry name" value="CYTH_domain"/>
</dbReference>
<accession>A0AAW8J6X8</accession>
<dbReference type="GO" id="GO:0050355">
    <property type="term" value="F:inorganic triphosphate phosphatase activity"/>
    <property type="evidence" value="ECO:0007669"/>
    <property type="project" value="InterPro"/>
</dbReference>
<dbReference type="Proteomes" id="UP001243844">
    <property type="component" value="Unassembled WGS sequence"/>
</dbReference>
<dbReference type="SUPFAM" id="SSF55154">
    <property type="entry name" value="CYTH-like phosphatases"/>
    <property type="match status" value="1"/>
</dbReference>
<organism evidence="2 3">
    <name type="scientific">Acinetobacter rudis</name>
    <dbReference type="NCBI Taxonomy" id="632955"/>
    <lineage>
        <taxon>Bacteria</taxon>
        <taxon>Pseudomonadati</taxon>
        <taxon>Pseudomonadota</taxon>
        <taxon>Gammaproteobacteria</taxon>
        <taxon>Moraxellales</taxon>
        <taxon>Moraxellaceae</taxon>
        <taxon>Acinetobacter</taxon>
    </lineage>
</organism>
<dbReference type="GO" id="GO:0046872">
    <property type="term" value="F:metal ion binding"/>
    <property type="evidence" value="ECO:0007669"/>
    <property type="project" value="TreeGrafter"/>
</dbReference>
<dbReference type="EMBL" id="JAVIDL010000002">
    <property type="protein sequence ID" value="MDQ8934416.1"/>
    <property type="molecule type" value="Genomic_DNA"/>
</dbReference>
<dbReference type="Gene3D" id="2.40.320.10">
    <property type="entry name" value="Hypothetical Protein Pfu-838710-001"/>
    <property type="match status" value="1"/>
</dbReference>
<dbReference type="SMART" id="SM01118">
    <property type="entry name" value="CYTH"/>
    <property type="match status" value="1"/>
</dbReference>
<protein>
    <submittedName>
        <fullName evidence="2">CYTH domain-containing protein</fullName>
    </submittedName>
</protein>
<dbReference type="PROSITE" id="PS51707">
    <property type="entry name" value="CYTH"/>
    <property type="match status" value="1"/>
</dbReference>
<dbReference type="AlphaFoldDB" id="A0AAW8J6X8"/>
<sequence length="485" mass="55679">MVEIELKFQINPSRRNALLKALDPKKSEVIQLKARYYDTNQQSLSNNRAALRQRLEGDRWIQTLKTAGQSHLHRFEHNIDLGSETPVALDLALYQEHPEALAQLNQVLGSENAELTLQFETDIQRTNRVIQYEDAAIEISLDIGEIRSGQAVQEIYEVEFELKQGSIDNLLKFSLEWVKKYQLWLDVRSKAEFGHLLSQQLQVSPATAAPNLQLNKKENADYNLRYLISEQLQHLLPNIAAISAQVAQDEHVAQAQLALQHLHLSLSIFKDWSQDPSDKWAMQLNAFAQHFEHLEHIQHMQSTLGTLLNNPKTALSLDQDILYAQEKLQNLVKSTQNVQHYLELLLFALAPASQTQKQDLKHNAQLTLQQQYKRLQESLNQVDLADLDTLQQLALNLKELKFSFPLLTQVYDVKNLQKYSKSLHDAHQAAEQYQVLVASASYLQESELEASDWFALGWLTAKQESYAETLLQATEQFLLSRKFLK</sequence>
<dbReference type="InterPro" id="IPR039013">
    <property type="entry name" value="YgiF"/>
</dbReference>
<reference evidence="2" key="1">
    <citation type="submission" date="2023-08" db="EMBL/GenBank/DDBJ databases">
        <title>Emergence of clinically-relevant ST2 carbapenem-resistant Acinetobacter baumannii strains in hospital sewages in Zhejiang, East of China.</title>
        <authorList>
            <person name="Kaichao C."/>
            <person name="Zhang R."/>
        </authorList>
    </citation>
    <scope>NUCLEOTIDE SEQUENCE</scope>
    <source>
        <strain evidence="2">M-RB-37</strain>
    </source>
</reference>
<evidence type="ECO:0000313" key="3">
    <source>
        <dbReference type="Proteomes" id="UP001243844"/>
    </source>
</evidence>
<feature type="domain" description="CYTH" evidence="1">
    <location>
        <begin position="1"/>
        <end position="199"/>
    </location>
</feature>
<dbReference type="InterPro" id="IPR033469">
    <property type="entry name" value="CYTH-like_dom_sf"/>
</dbReference>
<gene>
    <name evidence="2" type="ORF">RFH47_01465</name>
</gene>
<evidence type="ECO:0000313" key="2">
    <source>
        <dbReference type="EMBL" id="MDQ8934416.1"/>
    </source>
</evidence>
<proteinExistence type="predicted"/>